<dbReference type="EC" id="2.3.2.27" evidence="6"/>
<dbReference type="GO" id="GO:0061630">
    <property type="term" value="F:ubiquitin protein ligase activity"/>
    <property type="evidence" value="ECO:0007669"/>
    <property type="project" value="UniProtKB-EC"/>
</dbReference>
<dbReference type="PROSITE" id="PS50089">
    <property type="entry name" value="ZF_RING_2"/>
    <property type="match status" value="1"/>
</dbReference>
<evidence type="ECO:0000313" key="7">
    <source>
        <dbReference type="Proteomes" id="UP001567538"/>
    </source>
</evidence>
<dbReference type="InterPro" id="IPR051834">
    <property type="entry name" value="RING_finger_E3_ligase"/>
</dbReference>
<proteinExistence type="predicted"/>
<evidence type="ECO:0000256" key="4">
    <source>
        <dbReference type="PROSITE-ProRule" id="PRU00175"/>
    </source>
</evidence>
<evidence type="ECO:0000256" key="2">
    <source>
        <dbReference type="ARBA" id="ARBA00022771"/>
    </source>
</evidence>
<gene>
    <name evidence="6" type="ORF">AAHA92_01830</name>
</gene>
<name>A0ABD1IBW1_SALDI</name>
<dbReference type="GO" id="GO:0008270">
    <property type="term" value="F:zinc ion binding"/>
    <property type="evidence" value="ECO:0007669"/>
    <property type="project" value="UniProtKB-KW"/>
</dbReference>
<comment type="caution">
    <text evidence="6">The sequence shown here is derived from an EMBL/GenBank/DDBJ whole genome shotgun (WGS) entry which is preliminary data.</text>
</comment>
<evidence type="ECO:0000256" key="1">
    <source>
        <dbReference type="ARBA" id="ARBA00022723"/>
    </source>
</evidence>
<dbReference type="PANTHER" id="PTHR45931">
    <property type="entry name" value="SI:CH211-59O9.10"/>
    <property type="match status" value="1"/>
</dbReference>
<reference evidence="6 7" key="1">
    <citation type="submission" date="2024-06" db="EMBL/GenBank/DDBJ databases">
        <title>A chromosome level genome sequence of Diviner's sage (Salvia divinorum).</title>
        <authorList>
            <person name="Ford S.A."/>
            <person name="Ro D.-K."/>
            <person name="Ness R.W."/>
            <person name="Phillips M.A."/>
        </authorList>
    </citation>
    <scope>NUCLEOTIDE SEQUENCE [LARGE SCALE GENOMIC DNA]</scope>
    <source>
        <strain evidence="6">SAF-2024a</strain>
        <tissue evidence="6">Leaf</tissue>
    </source>
</reference>
<keyword evidence="2 4" id="KW-0863">Zinc-finger</keyword>
<dbReference type="Gene3D" id="3.30.40.10">
    <property type="entry name" value="Zinc/RING finger domain, C3HC4 (zinc finger)"/>
    <property type="match status" value="1"/>
</dbReference>
<evidence type="ECO:0000259" key="5">
    <source>
        <dbReference type="PROSITE" id="PS50089"/>
    </source>
</evidence>
<dbReference type="InterPro" id="IPR013083">
    <property type="entry name" value="Znf_RING/FYVE/PHD"/>
</dbReference>
<keyword evidence="1" id="KW-0479">Metal-binding</keyword>
<accession>A0ABD1IBW1</accession>
<dbReference type="PANTHER" id="PTHR45931:SF3">
    <property type="entry name" value="RING ZINC FINGER-CONTAINING PROTEIN"/>
    <property type="match status" value="1"/>
</dbReference>
<keyword evidence="7" id="KW-1185">Reference proteome</keyword>
<keyword evidence="6" id="KW-0808">Transferase</keyword>
<organism evidence="6 7">
    <name type="scientific">Salvia divinorum</name>
    <name type="common">Maria pastora</name>
    <name type="synonym">Diviner's sage</name>
    <dbReference type="NCBI Taxonomy" id="28513"/>
    <lineage>
        <taxon>Eukaryota</taxon>
        <taxon>Viridiplantae</taxon>
        <taxon>Streptophyta</taxon>
        <taxon>Embryophyta</taxon>
        <taxon>Tracheophyta</taxon>
        <taxon>Spermatophyta</taxon>
        <taxon>Magnoliopsida</taxon>
        <taxon>eudicotyledons</taxon>
        <taxon>Gunneridae</taxon>
        <taxon>Pentapetalae</taxon>
        <taxon>asterids</taxon>
        <taxon>lamiids</taxon>
        <taxon>Lamiales</taxon>
        <taxon>Lamiaceae</taxon>
        <taxon>Nepetoideae</taxon>
        <taxon>Mentheae</taxon>
        <taxon>Salviinae</taxon>
        <taxon>Salvia</taxon>
        <taxon>Salvia subgen. Calosphace</taxon>
    </lineage>
</organism>
<sequence length="213" mass="23898">MAELEELMWQPWNDDYLATAEFEEDVDDDDDGGGGEESVELNVYDDLEMIIDETMGDHVAELLGILGRRWIYDDYPTKVIGLAHQLASCALSLEEAVNLVVAHLGAAGAEADQLSDAVAGYFRLLMREWVDADDEEGGGGGDEALSQFEMRDYNDDDVEEGEETDDCCICLERLRRGVVATLRCRHEFHGGCIERWLRRGQNFCPLCKARAMH</sequence>
<dbReference type="Proteomes" id="UP001567538">
    <property type="component" value="Unassembled WGS sequence"/>
</dbReference>
<dbReference type="InterPro" id="IPR001841">
    <property type="entry name" value="Znf_RING"/>
</dbReference>
<dbReference type="SMART" id="SM00184">
    <property type="entry name" value="RING"/>
    <property type="match status" value="1"/>
</dbReference>
<keyword evidence="6" id="KW-0012">Acyltransferase</keyword>
<feature type="domain" description="RING-type" evidence="5">
    <location>
        <begin position="167"/>
        <end position="208"/>
    </location>
</feature>
<keyword evidence="3" id="KW-0862">Zinc</keyword>
<evidence type="ECO:0000313" key="6">
    <source>
        <dbReference type="EMBL" id="KAL1566196.1"/>
    </source>
</evidence>
<dbReference type="SUPFAM" id="SSF57850">
    <property type="entry name" value="RING/U-box"/>
    <property type="match status" value="1"/>
</dbReference>
<evidence type="ECO:0000256" key="3">
    <source>
        <dbReference type="ARBA" id="ARBA00022833"/>
    </source>
</evidence>
<protein>
    <submittedName>
        <fullName evidence="6">RING-type E3 ubiquitin transferase</fullName>
        <ecNumber evidence="6">2.3.2.27</ecNumber>
    </submittedName>
</protein>
<dbReference type="Pfam" id="PF13639">
    <property type="entry name" value="zf-RING_2"/>
    <property type="match status" value="1"/>
</dbReference>
<dbReference type="EMBL" id="JBEAFC010000002">
    <property type="protein sequence ID" value="KAL1566196.1"/>
    <property type="molecule type" value="Genomic_DNA"/>
</dbReference>
<dbReference type="AlphaFoldDB" id="A0ABD1IBW1"/>